<comment type="caution">
    <text evidence="9">The sequence shown here is derived from an EMBL/GenBank/DDBJ whole genome shotgun (WGS) entry which is preliminary data.</text>
</comment>
<dbReference type="EMBL" id="SDOX01000002">
    <property type="protein sequence ID" value="TFJ88318.1"/>
    <property type="molecule type" value="Genomic_DNA"/>
</dbReference>
<dbReference type="InterPro" id="IPR023271">
    <property type="entry name" value="Aquaporin-like"/>
</dbReference>
<evidence type="ECO:0000256" key="2">
    <source>
        <dbReference type="ARBA" id="ARBA00006175"/>
    </source>
</evidence>
<dbReference type="OrthoDB" id="3222at2759"/>
<keyword evidence="6" id="KW-0813">Transport</keyword>
<dbReference type="Gene3D" id="1.20.1080.10">
    <property type="entry name" value="Glycerol uptake facilitator protein"/>
    <property type="match status" value="1"/>
</dbReference>
<protein>
    <recommendedName>
        <fullName evidence="11">Aquaporin</fullName>
    </recommendedName>
</protein>
<evidence type="ECO:0000256" key="8">
    <source>
        <dbReference type="SAM" id="Phobius"/>
    </source>
</evidence>
<keyword evidence="4 8" id="KW-1133">Transmembrane helix</keyword>
<dbReference type="Pfam" id="PF00230">
    <property type="entry name" value="MIP"/>
    <property type="match status" value="1"/>
</dbReference>
<sequence length="228" mass="25202">MNPAVTLATMLNSRITLLRALCYWGAQIVGAIAGAAMARAMNPGSFRAVSGGVNRLNVGWRAALLGEIMGTLLVVFAFLVAYDRRRRYSSDHVNVLAPLEIGLAVTAAHLFLVPFTWCSINPARSIGAAIIGGRWTHHWIWWVAPIIAGVVGPLLYETFFKHFYTAVPSEEEVKAQQWSRSQPQAQTQGGQRPLQIYTQQQPQESFGQQQRPPGIVSEQERERGVATY</sequence>
<evidence type="ECO:0000256" key="4">
    <source>
        <dbReference type="ARBA" id="ARBA00022989"/>
    </source>
</evidence>
<feature type="transmembrane region" description="Helical" evidence="8">
    <location>
        <begin position="58"/>
        <end position="81"/>
    </location>
</feature>
<feature type="compositionally biased region" description="Polar residues" evidence="7">
    <location>
        <begin position="176"/>
        <end position="190"/>
    </location>
</feature>
<comment type="subcellular location">
    <subcellularLocation>
        <location evidence="1">Membrane</location>
        <topology evidence="1">Multi-pass membrane protein</topology>
    </subcellularLocation>
</comment>
<feature type="region of interest" description="Disordered" evidence="7">
    <location>
        <begin position="175"/>
        <end position="228"/>
    </location>
</feature>
<feature type="transmembrane region" description="Helical" evidence="8">
    <location>
        <begin position="21"/>
        <end position="38"/>
    </location>
</feature>
<dbReference type="PANTHER" id="PTHR19139">
    <property type="entry name" value="AQUAPORIN TRANSPORTER"/>
    <property type="match status" value="1"/>
</dbReference>
<evidence type="ECO:0000313" key="9">
    <source>
        <dbReference type="EMBL" id="TFJ88318.1"/>
    </source>
</evidence>
<dbReference type="GO" id="GO:0005886">
    <property type="term" value="C:plasma membrane"/>
    <property type="evidence" value="ECO:0007669"/>
    <property type="project" value="TreeGrafter"/>
</dbReference>
<dbReference type="InterPro" id="IPR000425">
    <property type="entry name" value="MIP"/>
</dbReference>
<dbReference type="AlphaFoldDB" id="A0A4D9DHH6"/>
<evidence type="ECO:0000256" key="7">
    <source>
        <dbReference type="SAM" id="MobiDB-lite"/>
    </source>
</evidence>
<feature type="transmembrane region" description="Helical" evidence="8">
    <location>
        <begin position="93"/>
        <end position="112"/>
    </location>
</feature>
<keyword evidence="10" id="KW-1185">Reference proteome</keyword>
<proteinExistence type="inferred from homology"/>
<dbReference type="PANTHER" id="PTHR19139:SF199">
    <property type="entry name" value="MIP17260P"/>
    <property type="match status" value="1"/>
</dbReference>
<keyword evidence="5 8" id="KW-0472">Membrane</keyword>
<evidence type="ECO:0008006" key="11">
    <source>
        <dbReference type="Google" id="ProtNLM"/>
    </source>
</evidence>
<dbReference type="SUPFAM" id="SSF81338">
    <property type="entry name" value="Aquaporin-like"/>
    <property type="match status" value="1"/>
</dbReference>
<evidence type="ECO:0000313" key="10">
    <source>
        <dbReference type="Proteomes" id="UP000355283"/>
    </source>
</evidence>
<feature type="compositionally biased region" description="Low complexity" evidence="7">
    <location>
        <begin position="199"/>
        <end position="210"/>
    </location>
</feature>
<name>A0A4D9DHH6_9STRA</name>
<evidence type="ECO:0000256" key="1">
    <source>
        <dbReference type="ARBA" id="ARBA00004141"/>
    </source>
</evidence>
<dbReference type="InterPro" id="IPR034294">
    <property type="entry name" value="Aquaporin_transptr"/>
</dbReference>
<reference evidence="9 10" key="1">
    <citation type="submission" date="2019-01" db="EMBL/GenBank/DDBJ databases">
        <title>Nuclear Genome Assembly of the Microalgal Biofuel strain Nannochloropsis salina CCMP1776.</title>
        <authorList>
            <person name="Hovde B."/>
        </authorList>
    </citation>
    <scope>NUCLEOTIDE SEQUENCE [LARGE SCALE GENOMIC DNA]</scope>
    <source>
        <strain evidence="9 10">CCMP1776</strain>
    </source>
</reference>
<keyword evidence="3 6" id="KW-0812">Transmembrane</keyword>
<accession>A0A4D9DHH6</accession>
<dbReference type="PRINTS" id="PR00783">
    <property type="entry name" value="MINTRINSICP"/>
</dbReference>
<gene>
    <name evidence="9" type="ORF">NSK_000667</name>
</gene>
<organism evidence="9 10">
    <name type="scientific">Nannochloropsis salina CCMP1776</name>
    <dbReference type="NCBI Taxonomy" id="1027361"/>
    <lineage>
        <taxon>Eukaryota</taxon>
        <taxon>Sar</taxon>
        <taxon>Stramenopiles</taxon>
        <taxon>Ochrophyta</taxon>
        <taxon>Eustigmatophyceae</taxon>
        <taxon>Eustigmatales</taxon>
        <taxon>Monodopsidaceae</taxon>
        <taxon>Microchloropsis</taxon>
        <taxon>Microchloropsis salina</taxon>
    </lineage>
</organism>
<evidence type="ECO:0000256" key="3">
    <source>
        <dbReference type="ARBA" id="ARBA00022692"/>
    </source>
</evidence>
<feature type="compositionally biased region" description="Basic and acidic residues" evidence="7">
    <location>
        <begin position="218"/>
        <end position="228"/>
    </location>
</feature>
<dbReference type="GO" id="GO:0015250">
    <property type="term" value="F:water channel activity"/>
    <property type="evidence" value="ECO:0007669"/>
    <property type="project" value="TreeGrafter"/>
</dbReference>
<feature type="transmembrane region" description="Helical" evidence="8">
    <location>
        <begin position="139"/>
        <end position="156"/>
    </location>
</feature>
<evidence type="ECO:0000256" key="6">
    <source>
        <dbReference type="RuleBase" id="RU000477"/>
    </source>
</evidence>
<comment type="similarity">
    <text evidence="2 6">Belongs to the MIP/aquaporin (TC 1.A.8) family.</text>
</comment>
<evidence type="ECO:0000256" key="5">
    <source>
        <dbReference type="ARBA" id="ARBA00023136"/>
    </source>
</evidence>
<dbReference type="Proteomes" id="UP000355283">
    <property type="component" value="Unassembled WGS sequence"/>
</dbReference>